<evidence type="ECO:0000313" key="16">
    <source>
        <dbReference type="Proteomes" id="UP000190962"/>
    </source>
</evidence>
<organism evidence="15 16">
    <name type="scientific">Solemya velum gill symbiont</name>
    <dbReference type="NCBI Taxonomy" id="2340"/>
    <lineage>
        <taxon>Bacteria</taxon>
        <taxon>Pseudomonadati</taxon>
        <taxon>Pseudomonadota</taxon>
        <taxon>Gammaproteobacteria</taxon>
        <taxon>sulfur-oxidizing symbionts</taxon>
    </lineage>
</organism>
<evidence type="ECO:0000256" key="1">
    <source>
        <dbReference type="ARBA" id="ARBA00004571"/>
    </source>
</evidence>
<dbReference type="InterPro" id="IPR000531">
    <property type="entry name" value="Beta-barrel_TonB"/>
</dbReference>
<evidence type="ECO:0000256" key="7">
    <source>
        <dbReference type="ARBA" id="ARBA00023077"/>
    </source>
</evidence>
<evidence type="ECO:0000256" key="12">
    <source>
        <dbReference type="SAM" id="SignalP"/>
    </source>
</evidence>
<evidence type="ECO:0008006" key="17">
    <source>
        <dbReference type="Google" id="ProtNLM"/>
    </source>
</evidence>
<dbReference type="InterPro" id="IPR012910">
    <property type="entry name" value="Plug_dom"/>
</dbReference>
<evidence type="ECO:0000256" key="3">
    <source>
        <dbReference type="ARBA" id="ARBA00022452"/>
    </source>
</evidence>
<comment type="subcellular location">
    <subcellularLocation>
        <location evidence="1 10">Cell outer membrane</location>
        <topology evidence="1 10">Multi-pass membrane protein</topology>
    </subcellularLocation>
</comment>
<dbReference type="GO" id="GO:0009279">
    <property type="term" value="C:cell outer membrane"/>
    <property type="evidence" value="ECO:0007669"/>
    <property type="project" value="UniProtKB-SubCell"/>
</dbReference>
<evidence type="ECO:0000313" key="15">
    <source>
        <dbReference type="EMBL" id="OOY35308.1"/>
    </source>
</evidence>
<evidence type="ECO:0000256" key="4">
    <source>
        <dbReference type="ARBA" id="ARBA00022692"/>
    </source>
</evidence>
<protein>
    <recommendedName>
        <fullName evidence="17">TonB-dependent receptor</fullName>
    </recommendedName>
</protein>
<feature type="domain" description="TonB-dependent receptor plug" evidence="14">
    <location>
        <begin position="36"/>
        <end position="144"/>
    </location>
</feature>
<keyword evidence="8 10" id="KW-0472">Membrane</keyword>
<evidence type="ECO:0000256" key="11">
    <source>
        <dbReference type="RuleBase" id="RU003357"/>
    </source>
</evidence>
<feature type="signal peptide" evidence="12">
    <location>
        <begin position="1"/>
        <end position="18"/>
    </location>
</feature>
<dbReference type="Gene3D" id="2.40.170.20">
    <property type="entry name" value="TonB-dependent receptor, beta-barrel domain"/>
    <property type="match status" value="1"/>
</dbReference>
<dbReference type="GO" id="GO:0006811">
    <property type="term" value="P:monoatomic ion transport"/>
    <property type="evidence" value="ECO:0007669"/>
    <property type="project" value="UniProtKB-KW"/>
</dbReference>
<dbReference type="PROSITE" id="PS52016">
    <property type="entry name" value="TONB_DEPENDENT_REC_3"/>
    <property type="match status" value="1"/>
</dbReference>
<keyword evidence="9 10" id="KW-0998">Cell outer membrane</keyword>
<dbReference type="EMBL" id="MPNX01000005">
    <property type="protein sequence ID" value="OOY35308.1"/>
    <property type="molecule type" value="Genomic_DNA"/>
</dbReference>
<evidence type="ECO:0000256" key="5">
    <source>
        <dbReference type="ARBA" id="ARBA00022729"/>
    </source>
</evidence>
<comment type="similarity">
    <text evidence="10 11">Belongs to the TonB-dependent receptor family.</text>
</comment>
<evidence type="ECO:0000259" key="14">
    <source>
        <dbReference type="Pfam" id="PF07715"/>
    </source>
</evidence>
<dbReference type="RefSeq" id="WP_078452893.1">
    <property type="nucleotide sequence ID" value="NZ_MPNX01000005.1"/>
</dbReference>
<dbReference type="InterPro" id="IPR036942">
    <property type="entry name" value="Beta-barrel_TonB_sf"/>
</dbReference>
<feature type="domain" description="TonB-dependent receptor-like beta-barrel" evidence="13">
    <location>
        <begin position="219"/>
        <end position="619"/>
    </location>
</feature>
<accession>A0A1T2CKF0</accession>
<dbReference type="Pfam" id="PF00593">
    <property type="entry name" value="TonB_dep_Rec_b-barrel"/>
    <property type="match status" value="1"/>
</dbReference>
<evidence type="ECO:0000259" key="13">
    <source>
        <dbReference type="Pfam" id="PF00593"/>
    </source>
</evidence>
<dbReference type="Pfam" id="PF07715">
    <property type="entry name" value="Plug"/>
    <property type="match status" value="1"/>
</dbReference>
<evidence type="ECO:0000256" key="9">
    <source>
        <dbReference type="ARBA" id="ARBA00023237"/>
    </source>
</evidence>
<name>A0A1T2CKF0_SOVGS</name>
<evidence type="ECO:0000256" key="10">
    <source>
        <dbReference type="PROSITE-ProRule" id="PRU01360"/>
    </source>
</evidence>
<evidence type="ECO:0000256" key="2">
    <source>
        <dbReference type="ARBA" id="ARBA00022448"/>
    </source>
</evidence>
<dbReference type="Proteomes" id="UP000190962">
    <property type="component" value="Unassembled WGS sequence"/>
</dbReference>
<keyword evidence="3 10" id="KW-1134">Transmembrane beta strand</keyword>
<dbReference type="GO" id="GO:0015889">
    <property type="term" value="P:cobalamin transport"/>
    <property type="evidence" value="ECO:0007669"/>
    <property type="project" value="TreeGrafter"/>
</dbReference>
<dbReference type="PANTHER" id="PTHR30069:SF53">
    <property type="entry name" value="COLICIN I RECEPTOR-RELATED"/>
    <property type="match status" value="1"/>
</dbReference>
<dbReference type="Gene3D" id="2.170.130.10">
    <property type="entry name" value="TonB-dependent receptor, plug domain"/>
    <property type="match status" value="1"/>
</dbReference>
<gene>
    <name evidence="15" type="ORF">BOV88_05070</name>
</gene>
<keyword evidence="6" id="KW-0406">Ion transport</keyword>
<dbReference type="AlphaFoldDB" id="A0A1T2CKF0"/>
<evidence type="ECO:0000256" key="6">
    <source>
        <dbReference type="ARBA" id="ARBA00023065"/>
    </source>
</evidence>
<dbReference type="PANTHER" id="PTHR30069">
    <property type="entry name" value="TONB-DEPENDENT OUTER MEMBRANE RECEPTOR"/>
    <property type="match status" value="1"/>
</dbReference>
<dbReference type="SUPFAM" id="SSF56935">
    <property type="entry name" value="Porins"/>
    <property type="match status" value="1"/>
</dbReference>
<sequence length="645" mass="71493">MRTPLLLAALLLPALAFATNNELLIVITATGNETPLNQSPGTTLVVTSEEMKKHGDTHVADALRRLPGITFATNGPAGQTTSLFARGTNSNHTLVMLDGMVLNDPSSPAGAFDFSTLSVDSIDSIEVVYGPVSTLYGSAAAGAVINMISKKPLQRSQRSFQLAAGSNEHLESGLSVSGRKNRFSYLLSLAHQQSDGETSVLQRAEYGNTGQAVEDDSFRNSRLTSKLGWQLSDTTAINLLAYSKHSMNEIDEWLFEDRDWRIESSEQGAQLNLSHRPQHAEWDASVSLRYLSTQRDSDNSRQLPTENFIKNSFDGTRKELETRLNYFAREEHILSLISNWTNTAMRSSGTSRYGSIYGDFVIDESTHADTNNLSLALQDQWQGKQGLSITGSLRSDWHDAFGQHTTWRLAANQSFADARGRLHFAAGTGFRAPTLNELYGFSPTNYGTAYRGNPALRPEESETLEAGIEYQFKQPAIKAGIRFYRTEFKNLIHTTYDLDHNSTSENISKANINGAEITLNWQADRRTSVNFNYSYADAIDNDSGETLLRRPLHQANLMIDFAQTDRLSHWLQVHYTGKRYDISPVTYSSTEMAAYTLVNIGSHYRWSDTLTLYGKVTNLGDISYEPVAGYKGAGISGIAGFNLQF</sequence>
<reference evidence="15 16" key="1">
    <citation type="submission" date="2016-11" db="EMBL/GenBank/DDBJ databases">
        <title>Mixed transmission modes and dynamic genome evolution in an obligate animal-bacterial symbiosis.</title>
        <authorList>
            <person name="Russell S.L."/>
            <person name="Corbett-Detig R.B."/>
            <person name="Cavanaugh C.M."/>
        </authorList>
    </citation>
    <scope>NUCLEOTIDE SEQUENCE [LARGE SCALE GENOMIC DNA]</scope>
    <source>
        <strain evidence="15">MA-KB16</strain>
    </source>
</reference>
<dbReference type="InterPro" id="IPR039426">
    <property type="entry name" value="TonB-dep_rcpt-like"/>
</dbReference>
<keyword evidence="4 10" id="KW-0812">Transmembrane</keyword>
<dbReference type="CDD" id="cd01347">
    <property type="entry name" value="ligand_gated_channel"/>
    <property type="match status" value="1"/>
</dbReference>
<keyword evidence="7 11" id="KW-0798">TonB box</keyword>
<keyword evidence="2 10" id="KW-0813">Transport</keyword>
<dbReference type="InterPro" id="IPR037066">
    <property type="entry name" value="Plug_dom_sf"/>
</dbReference>
<feature type="chain" id="PRO_5012684748" description="TonB-dependent receptor" evidence="12">
    <location>
        <begin position="19"/>
        <end position="645"/>
    </location>
</feature>
<proteinExistence type="inferred from homology"/>
<keyword evidence="5 12" id="KW-0732">Signal</keyword>
<evidence type="ECO:0000256" key="8">
    <source>
        <dbReference type="ARBA" id="ARBA00023136"/>
    </source>
</evidence>
<comment type="caution">
    <text evidence="15">The sequence shown here is derived from an EMBL/GenBank/DDBJ whole genome shotgun (WGS) entry which is preliminary data.</text>
</comment>